<evidence type="ECO:0000313" key="3">
    <source>
        <dbReference type="EMBL" id="ABX09046.1"/>
    </source>
</evidence>
<protein>
    <submittedName>
        <fullName evidence="3">Putative glucose 6-phosphate dehydrogenase effector OpcA</fullName>
    </submittedName>
</protein>
<dbReference type="HOGENOM" id="CLU_048410_0_0_3"/>
<dbReference type="Proteomes" id="UP000000788">
    <property type="component" value="Chromosome"/>
</dbReference>
<dbReference type="Pfam" id="PF20171">
    <property type="entry name" value="OpcA_G6PD_C"/>
    <property type="match status" value="1"/>
</dbReference>
<name>A9BB34_PROM4</name>
<dbReference type="InterPro" id="IPR046801">
    <property type="entry name" value="OpcA_G6PD_N"/>
</dbReference>
<dbReference type="InterPro" id="IPR046802">
    <property type="entry name" value="OpcA_G6PD_C"/>
</dbReference>
<dbReference type="RefSeq" id="WP_012195667.1">
    <property type="nucleotide sequence ID" value="NC_009976.1"/>
</dbReference>
<feature type="domain" description="Glucose-6-phosphate dehydrogenase assembly protein OpcA N-terminal" evidence="1">
    <location>
        <begin position="119"/>
        <end position="232"/>
    </location>
</feature>
<dbReference type="STRING" id="93059.P9211_11151"/>
<dbReference type="Pfam" id="PF10128">
    <property type="entry name" value="OpcA_G6PD_assem"/>
    <property type="match status" value="1"/>
</dbReference>
<gene>
    <name evidence="3" type="ordered locus">P9211_11151</name>
</gene>
<dbReference type="EMBL" id="CP000878">
    <property type="protein sequence ID" value="ABX09046.1"/>
    <property type="molecule type" value="Genomic_DNA"/>
</dbReference>
<dbReference type="PANTHER" id="PTHR38658">
    <property type="entry name" value="OXPP CYCLE PROTEIN OPCA-RELATED"/>
    <property type="match status" value="1"/>
</dbReference>
<reference evidence="3 4" key="1">
    <citation type="journal article" date="2007" name="PLoS Genet.">
        <title>Patterns and implications of gene gain and loss in the evolution of Prochlorococcus.</title>
        <authorList>
            <person name="Kettler G.C."/>
            <person name="Martiny A.C."/>
            <person name="Huang K."/>
            <person name="Zucker J."/>
            <person name="Coleman M.L."/>
            <person name="Rodrigue S."/>
            <person name="Chen F."/>
            <person name="Lapidus A."/>
            <person name="Ferriera S."/>
            <person name="Johnson J."/>
            <person name="Steglich C."/>
            <person name="Church G.M."/>
            <person name="Richardson P."/>
            <person name="Chisholm S.W."/>
        </authorList>
    </citation>
    <scope>NUCLEOTIDE SEQUENCE [LARGE SCALE GENOMIC DNA]</scope>
    <source>
        <strain evidence="4">MIT 9211</strain>
    </source>
</reference>
<feature type="domain" description="Glucose-6-phosphate dehydrogenase assembly protein OpcA C-terminal" evidence="2">
    <location>
        <begin position="241"/>
        <end position="410"/>
    </location>
</feature>
<organism evidence="3 4">
    <name type="scientific">Prochlorococcus marinus (strain MIT 9211)</name>
    <dbReference type="NCBI Taxonomy" id="93059"/>
    <lineage>
        <taxon>Bacteria</taxon>
        <taxon>Bacillati</taxon>
        <taxon>Cyanobacteriota</taxon>
        <taxon>Cyanophyceae</taxon>
        <taxon>Synechococcales</taxon>
        <taxon>Prochlorococcaceae</taxon>
        <taxon>Prochlorococcus</taxon>
    </lineage>
</organism>
<evidence type="ECO:0000313" key="4">
    <source>
        <dbReference type="Proteomes" id="UP000000788"/>
    </source>
</evidence>
<accession>A9BB34</accession>
<dbReference type="AlphaFoldDB" id="A9BB34"/>
<dbReference type="PANTHER" id="PTHR38658:SF1">
    <property type="entry name" value="OXPP CYCLE PROTEIN OPCA-RELATED"/>
    <property type="match status" value="1"/>
</dbReference>
<keyword evidence="4" id="KW-1185">Reference proteome</keyword>
<sequence length="435" mass="47949">MTPQLTLQTPLQIPPSEIPNYLKQLWAQEQVDIKGANTFSLLIWQPAWIEQKLVKTGRVKEPILGDQRNEVIEAARQVVLENDLPHSTPPFDTSVAASIEMAPIANQKEDLRGQHIDSSISELQPRRLITLAPSIDKGKKLEALVAAYCPLPEEGGGSSACGDVVVLRGDLNSLKNGLKIVEELIPNDLPSWLWWNGNLDEDPSLLNKIATPIRRLIIDSALGNPFNCLDLLQKSISSGQAVNDLNWLRLRSWRETLAMVFDPPDRRIILKNLTSIDIDIEGDHPVQALLLATWIADRLGWKLQNNVSADGNIVNAEFVRDDKEIVKFKLMPLPVGNPSIHPGQIIGIRLISKPKEEPKKSVCIILASESGECMRLEAGGMASMELLEEVVPHQKNSAEMDVARLLATSRGSTSPLLANAAPVAAKLLHLIKPKN</sequence>
<dbReference type="eggNOG" id="COG3429">
    <property type="taxonomic scope" value="Bacteria"/>
</dbReference>
<proteinExistence type="predicted"/>
<evidence type="ECO:0000259" key="1">
    <source>
        <dbReference type="Pfam" id="PF10128"/>
    </source>
</evidence>
<dbReference type="OrthoDB" id="128564at2"/>
<dbReference type="InterPro" id="IPR004555">
    <property type="entry name" value="G6PDH_assembly_OpcA"/>
</dbReference>
<evidence type="ECO:0000259" key="2">
    <source>
        <dbReference type="Pfam" id="PF20171"/>
    </source>
</evidence>
<dbReference type="KEGG" id="pmj:P9211_11151"/>